<dbReference type="Gene3D" id="3.40.50.2300">
    <property type="match status" value="2"/>
</dbReference>
<accession>A0A3P3FY22</accession>
<dbReference type="SUPFAM" id="SSF53822">
    <property type="entry name" value="Periplasmic binding protein-like I"/>
    <property type="match status" value="1"/>
</dbReference>
<comment type="similarity">
    <text evidence="1">Belongs to the leucine-binding protein family.</text>
</comment>
<feature type="chain" id="PRO_5018264308" evidence="3">
    <location>
        <begin position="23"/>
        <end position="356"/>
    </location>
</feature>
<keyword evidence="2 3" id="KW-0732">Signal</keyword>
<dbReference type="AlphaFoldDB" id="A0A3P3FY22"/>
<proteinExistence type="inferred from homology"/>
<evidence type="ECO:0000256" key="2">
    <source>
        <dbReference type="ARBA" id="ARBA00022729"/>
    </source>
</evidence>
<organism evidence="5 6">
    <name type="scientific">Mesorhizobium tamadayense</name>
    <dbReference type="NCBI Taxonomy" id="425306"/>
    <lineage>
        <taxon>Bacteria</taxon>
        <taxon>Pseudomonadati</taxon>
        <taxon>Pseudomonadota</taxon>
        <taxon>Alphaproteobacteria</taxon>
        <taxon>Hyphomicrobiales</taxon>
        <taxon>Phyllobacteriaceae</taxon>
        <taxon>Mesorhizobium</taxon>
    </lineage>
</organism>
<name>A0A3P3FY22_9HYPH</name>
<feature type="signal peptide" evidence="3">
    <location>
        <begin position="1"/>
        <end position="22"/>
    </location>
</feature>
<evidence type="ECO:0000259" key="4">
    <source>
        <dbReference type="Pfam" id="PF13458"/>
    </source>
</evidence>
<gene>
    <name evidence="5" type="ORF">EH240_09965</name>
</gene>
<dbReference type="EMBL" id="RQXT01000009">
    <property type="protein sequence ID" value="RRI03486.1"/>
    <property type="molecule type" value="Genomic_DNA"/>
</dbReference>
<dbReference type="Pfam" id="PF13458">
    <property type="entry name" value="Peripla_BP_6"/>
    <property type="match status" value="1"/>
</dbReference>
<dbReference type="PANTHER" id="PTHR47151">
    <property type="entry name" value="LEU/ILE/VAL-BINDING ABC TRANSPORTER SUBUNIT"/>
    <property type="match status" value="1"/>
</dbReference>
<dbReference type="Proteomes" id="UP000273786">
    <property type="component" value="Unassembled WGS sequence"/>
</dbReference>
<feature type="domain" description="Leucine-binding protein" evidence="4">
    <location>
        <begin position="24"/>
        <end position="346"/>
    </location>
</feature>
<evidence type="ECO:0000256" key="1">
    <source>
        <dbReference type="ARBA" id="ARBA00010062"/>
    </source>
</evidence>
<dbReference type="CDD" id="cd06342">
    <property type="entry name" value="PBP1_ABC_LIVBP-like"/>
    <property type="match status" value="1"/>
</dbReference>
<keyword evidence="6" id="KW-1185">Reference proteome</keyword>
<dbReference type="InterPro" id="IPR028081">
    <property type="entry name" value="Leu-bd"/>
</dbReference>
<dbReference type="RefSeq" id="WP_124997648.1">
    <property type="nucleotide sequence ID" value="NZ_RQXT01000009.1"/>
</dbReference>
<dbReference type="PANTHER" id="PTHR47151:SF2">
    <property type="entry name" value="AMINO ACID BINDING PROTEIN"/>
    <property type="match status" value="1"/>
</dbReference>
<evidence type="ECO:0000313" key="6">
    <source>
        <dbReference type="Proteomes" id="UP000273786"/>
    </source>
</evidence>
<sequence length="356" mass="37461">MRHITTTIAALFWLSLAASANADILVGVATPLSGPSAILGQQIENGAGLAAEAQGVTVKSVDDACTADGGAAAARQFVDAKVSIVVGFLCTDAIEAALPILKDADIPVITIGVRTESLTDRRAKTGWPVYRLGPRGDDERNAAAAILTRHWQNELFAIIDDGTIYGREIAETFRSAAERAALKPTFVDTFRPQLDNQIGLIGRLKKAGATKVFAGGDGDDIAIMGRDAAQLDAGITFAGGEALRAPRGDVPYAVDTLMIALPEWAEVADPKVVQTFGARNIVPDGYTLPAYAGVEIAKAATADAESSGKPLAEALTGHDFATAIGTIRFDEKGDLSQNPFRAFRFDGTHFVPLEEK</sequence>
<evidence type="ECO:0000313" key="5">
    <source>
        <dbReference type="EMBL" id="RRI03486.1"/>
    </source>
</evidence>
<protein>
    <submittedName>
        <fullName evidence="5">ABC transporter substrate-binding protein</fullName>
    </submittedName>
</protein>
<dbReference type="OrthoDB" id="8439308at2"/>
<dbReference type="InterPro" id="IPR028082">
    <property type="entry name" value="Peripla_BP_I"/>
</dbReference>
<evidence type="ECO:0000256" key="3">
    <source>
        <dbReference type="SAM" id="SignalP"/>
    </source>
</evidence>
<comment type="caution">
    <text evidence="5">The sequence shown here is derived from an EMBL/GenBank/DDBJ whole genome shotgun (WGS) entry which is preliminary data.</text>
</comment>
<reference evidence="5 6" key="1">
    <citation type="submission" date="2018-11" db="EMBL/GenBank/DDBJ databases">
        <title>the genome of Mesorhizobium tamadayense DSM 28320.</title>
        <authorList>
            <person name="Gao J."/>
        </authorList>
    </citation>
    <scope>NUCLEOTIDE SEQUENCE [LARGE SCALE GENOMIC DNA]</scope>
    <source>
        <strain evidence="5 6">DSM 28320</strain>
    </source>
</reference>